<keyword evidence="3 6" id="KW-0812">Transmembrane</keyword>
<evidence type="ECO:0000256" key="2">
    <source>
        <dbReference type="ARBA" id="ARBA00022475"/>
    </source>
</evidence>
<gene>
    <name evidence="7" type="ORF">K3181_12020</name>
</gene>
<name>A0ABS7JX52_9SPHN</name>
<feature type="transmembrane region" description="Helical" evidence="6">
    <location>
        <begin position="7"/>
        <end position="27"/>
    </location>
</feature>
<comment type="caution">
    <text evidence="7">The sequence shown here is derived from an EMBL/GenBank/DDBJ whole genome shotgun (WGS) entry which is preliminary data.</text>
</comment>
<dbReference type="PANTHER" id="PTHR33529:SF6">
    <property type="entry name" value="YJGP_YJGQ FAMILY PERMEASE"/>
    <property type="match status" value="1"/>
</dbReference>
<feature type="transmembrane region" description="Helical" evidence="6">
    <location>
        <begin position="259"/>
        <end position="280"/>
    </location>
</feature>
<evidence type="ECO:0000256" key="1">
    <source>
        <dbReference type="ARBA" id="ARBA00004651"/>
    </source>
</evidence>
<dbReference type="PANTHER" id="PTHR33529">
    <property type="entry name" value="SLR0882 PROTEIN-RELATED"/>
    <property type="match status" value="1"/>
</dbReference>
<evidence type="ECO:0000256" key="3">
    <source>
        <dbReference type="ARBA" id="ARBA00022692"/>
    </source>
</evidence>
<feature type="transmembrane region" description="Helical" evidence="6">
    <location>
        <begin position="287"/>
        <end position="309"/>
    </location>
</feature>
<sequence>MLDLYLLRLSCGTLGSVMAIVMSLMVLEHLPRLIDITSLSGHRGYIVGQTILGLLPEYAGIGLIFGLFLSIALMIRKLALRGELDAIEAMGVSPHRWLRMPLLLTLLSALFVLLNQAWLMPAGERRIDEIGRRMAVGEFGYNLAANEFHAMADDVVLRFAGIDPDDGSLMGVFIRSREGTFEAASGRLSLSDRRDVVLALRNGQFIEPGGRVMSFAAIDVRIPSRRRLDAGPTLQEVPSRGVPLQTLIVSGTPSDLRVVFARLMWVVLTVLVPFIALALARPPLRSTSALGVFIGTCLIVVLIKSIDWYSGHYSDHATSEAALIIAIWLAGTAIVVLKLECRDILAQAIPRTKRVLHVYAAKRRRYLQSS</sequence>
<dbReference type="Proteomes" id="UP000782554">
    <property type="component" value="Unassembled WGS sequence"/>
</dbReference>
<evidence type="ECO:0000256" key="4">
    <source>
        <dbReference type="ARBA" id="ARBA00022989"/>
    </source>
</evidence>
<protein>
    <submittedName>
        <fullName evidence="7">LptF/LptG family permease</fullName>
    </submittedName>
</protein>
<feature type="transmembrane region" description="Helical" evidence="6">
    <location>
        <begin position="58"/>
        <end position="79"/>
    </location>
</feature>
<dbReference type="Pfam" id="PF03739">
    <property type="entry name" value="LptF_LptG"/>
    <property type="match status" value="1"/>
</dbReference>
<evidence type="ECO:0000256" key="6">
    <source>
        <dbReference type="SAM" id="Phobius"/>
    </source>
</evidence>
<dbReference type="InterPro" id="IPR005495">
    <property type="entry name" value="LptG/LptF_permease"/>
</dbReference>
<evidence type="ECO:0000256" key="5">
    <source>
        <dbReference type="ARBA" id="ARBA00023136"/>
    </source>
</evidence>
<keyword evidence="5 6" id="KW-0472">Membrane</keyword>
<organism evidence="7 8">
    <name type="scientific">Qipengyuania mesophila</name>
    <dbReference type="NCBI Taxonomy" id="2867246"/>
    <lineage>
        <taxon>Bacteria</taxon>
        <taxon>Pseudomonadati</taxon>
        <taxon>Pseudomonadota</taxon>
        <taxon>Alphaproteobacteria</taxon>
        <taxon>Sphingomonadales</taxon>
        <taxon>Erythrobacteraceae</taxon>
        <taxon>Qipengyuania</taxon>
    </lineage>
</organism>
<proteinExistence type="predicted"/>
<keyword evidence="2" id="KW-1003">Cell membrane</keyword>
<evidence type="ECO:0000313" key="8">
    <source>
        <dbReference type="Proteomes" id="UP000782554"/>
    </source>
</evidence>
<feature type="transmembrane region" description="Helical" evidence="6">
    <location>
        <begin position="321"/>
        <end position="339"/>
    </location>
</feature>
<feature type="transmembrane region" description="Helical" evidence="6">
    <location>
        <begin position="100"/>
        <end position="119"/>
    </location>
</feature>
<keyword evidence="8" id="KW-1185">Reference proteome</keyword>
<dbReference type="RefSeq" id="WP_221603336.1">
    <property type="nucleotide sequence ID" value="NZ_JAIGNU010000002.1"/>
</dbReference>
<reference evidence="7 8" key="1">
    <citation type="submission" date="2021-08" db="EMBL/GenBank/DDBJ databases">
        <title>Comparative Genomics Analysis of the Genus Qipengyuania Reveals Extensive Genetic Diversity and Metabolic Versatility, Including the Description of Fifteen Novel Species.</title>
        <authorList>
            <person name="Liu Y."/>
        </authorList>
    </citation>
    <scope>NUCLEOTIDE SEQUENCE [LARGE SCALE GENOMIC DNA]</scope>
    <source>
        <strain evidence="7 8">YG27</strain>
    </source>
</reference>
<keyword evidence="4 6" id="KW-1133">Transmembrane helix</keyword>
<accession>A0ABS7JX52</accession>
<evidence type="ECO:0000313" key="7">
    <source>
        <dbReference type="EMBL" id="MBX7502169.1"/>
    </source>
</evidence>
<dbReference type="EMBL" id="JAIGNU010000002">
    <property type="protein sequence ID" value="MBX7502169.1"/>
    <property type="molecule type" value="Genomic_DNA"/>
</dbReference>
<comment type="subcellular location">
    <subcellularLocation>
        <location evidence="1">Cell membrane</location>
        <topology evidence="1">Multi-pass membrane protein</topology>
    </subcellularLocation>
</comment>